<reference evidence="1 2" key="1">
    <citation type="submission" date="2018-07" db="EMBL/GenBank/DDBJ databases">
        <title>The genomes of Aspergillus section Nigri reveals drivers in fungal speciation.</title>
        <authorList>
            <consortium name="DOE Joint Genome Institute"/>
            <person name="Vesth T.C."/>
            <person name="Nybo J."/>
            <person name="Theobald S."/>
            <person name="Brandl J."/>
            <person name="Frisvad J.C."/>
            <person name="Nielsen K.F."/>
            <person name="Lyhne E.K."/>
            <person name="Kogle M.E."/>
            <person name="Kuo A."/>
            <person name="Riley R."/>
            <person name="Clum A."/>
            <person name="Nolan M."/>
            <person name="Lipzen A."/>
            <person name="Salamov A."/>
            <person name="Henrissat B."/>
            <person name="Wiebenga A."/>
            <person name="De vries R.P."/>
            <person name="Grigoriev I.V."/>
            <person name="Mortensen U.H."/>
            <person name="Andersen M.R."/>
            <person name="Baker S.E."/>
        </authorList>
    </citation>
    <scope>NUCLEOTIDE SEQUENCE [LARGE SCALE GENOMIC DNA]</scope>
    <source>
        <strain evidence="1 2">CBS 139.54b</strain>
    </source>
</reference>
<organism evidence="1 2">
    <name type="scientific">Aspergillus welwitschiae</name>
    <dbReference type="NCBI Taxonomy" id="1341132"/>
    <lineage>
        <taxon>Eukaryota</taxon>
        <taxon>Fungi</taxon>
        <taxon>Dikarya</taxon>
        <taxon>Ascomycota</taxon>
        <taxon>Pezizomycotina</taxon>
        <taxon>Eurotiomycetes</taxon>
        <taxon>Eurotiomycetidae</taxon>
        <taxon>Eurotiales</taxon>
        <taxon>Aspergillaceae</taxon>
        <taxon>Aspergillus</taxon>
        <taxon>Aspergillus subgen. Circumdati</taxon>
    </lineage>
</organism>
<accession>A0A3F3PHX9</accession>
<dbReference type="AlphaFoldDB" id="A0A3F3PHX9"/>
<evidence type="ECO:0000313" key="2">
    <source>
        <dbReference type="Proteomes" id="UP000253729"/>
    </source>
</evidence>
<evidence type="ECO:0000313" key="1">
    <source>
        <dbReference type="EMBL" id="RDH26363.1"/>
    </source>
</evidence>
<dbReference type="EMBL" id="KZ852159">
    <property type="protein sequence ID" value="RDH26363.1"/>
    <property type="molecule type" value="Genomic_DNA"/>
</dbReference>
<sequence>MTANSPIYSIFSRCRVQGLFMRELSTLPTGRRSRRRAVCEISPSHTHTIPEGAEYDEGLPCVYETVAVDCYLSSCYDDPEFLIWNGPSILSPLTHPEDIFRYASAMLSYCVDWLEMHLTVVHKYTFEWVAISPFFLPRVECTLGNLRRVRNQIWEVFRPYIRTIDHADYQFQMFVWPRGEREPNKTGRLGVLSGSNTIDPERILDPERFVENISCGF</sequence>
<keyword evidence="2" id="KW-1185">Reference proteome</keyword>
<dbReference type="Proteomes" id="UP000253729">
    <property type="component" value="Unassembled WGS sequence"/>
</dbReference>
<proteinExistence type="predicted"/>
<gene>
    <name evidence="1" type="ORF">BDQ94DRAFT_178030</name>
</gene>
<dbReference type="RefSeq" id="XP_026619385.1">
    <property type="nucleotide sequence ID" value="XM_026773044.1"/>
</dbReference>
<protein>
    <submittedName>
        <fullName evidence="1">Uncharacterized protein</fullName>
    </submittedName>
</protein>
<dbReference type="STRING" id="1341132.A0A3F3PHX9"/>
<dbReference type="GeneID" id="38141400"/>
<name>A0A3F3PHX9_9EURO</name>